<sequence length="288" mass="32672">MKRLLLFLMIFQGIGLSAQADKNLREEKTDEGFSFLFADLSYSSDAVFMGRRDSVAAPYLLPSLGYYHRSGFYADASLSYLVKDENRVDMGLLSAGYRFDANGLNGGIAATKYFFNEESYNVQSQTSGNLMALLGYDFNFLELSVTGSAYFSEDGETDFFAGLILDNTLSLIENKLVLNPSFRLNAGSQYFYQEYYQTSRLGNRKGKNAMQQVPVETIEVEEASNFNLLSVELSLPVYYYHNQFIFSFRPHLAFPQGESKIITPDFVYEETLDDVFYFSVGIGYWLIP</sequence>
<dbReference type="STRING" id="287099.SAMN05660413_02639"/>
<proteinExistence type="predicted"/>
<dbReference type="EMBL" id="FOVL01000018">
    <property type="protein sequence ID" value="SFN80361.1"/>
    <property type="molecule type" value="Genomic_DNA"/>
</dbReference>
<dbReference type="RefSeq" id="WP_245760448.1">
    <property type="nucleotide sequence ID" value="NZ_FOVL01000018.1"/>
</dbReference>
<keyword evidence="1" id="KW-0732">Signal</keyword>
<evidence type="ECO:0000313" key="2">
    <source>
        <dbReference type="EMBL" id="SFN80361.1"/>
    </source>
</evidence>
<dbReference type="AlphaFoldDB" id="A0A1I5C158"/>
<feature type="signal peptide" evidence="1">
    <location>
        <begin position="1"/>
        <end position="20"/>
    </location>
</feature>
<gene>
    <name evidence="2" type="ORF">SAMN05660413_02639</name>
</gene>
<organism evidence="2 3">
    <name type="scientific">Salegentibacter flavus</name>
    <dbReference type="NCBI Taxonomy" id="287099"/>
    <lineage>
        <taxon>Bacteria</taxon>
        <taxon>Pseudomonadati</taxon>
        <taxon>Bacteroidota</taxon>
        <taxon>Flavobacteriia</taxon>
        <taxon>Flavobacteriales</taxon>
        <taxon>Flavobacteriaceae</taxon>
        <taxon>Salegentibacter</taxon>
    </lineage>
</organism>
<keyword evidence="3" id="KW-1185">Reference proteome</keyword>
<accession>A0A1I5C158</accession>
<dbReference type="Proteomes" id="UP000199153">
    <property type="component" value="Unassembled WGS sequence"/>
</dbReference>
<protein>
    <submittedName>
        <fullName evidence="2">Uncharacterized protein</fullName>
    </submittedName>
</protein>
<evidence type="ECO:0000256" key="1">
    <source>
        <dbReference type="SAM" id="SignalP"/>
    </source>
</evidence>
<evidence type="ECO:0000313" key="3">
    <source>
        <dbReference type="Proteomes" id="UP000199153"/>
    </source>
</evidence>
<name>A0A1I5C158_9FLAO</name>
<feature type="chain" id="PRO_5011618898" evidence="1">
    <location>
        <begin position="21"/>
        <end position="288"/>
    </location>
</feature>
<reference evidence="2 3" key="1">
    <citation type="submission" date="2016-10" db="EMBL/GenBank/DDBJ databases">
        <authorList>
            <person name="de Groot N.N."/>
        </authorList>
    </citation>
    <scope>NUCLEOTIDE SEQUENCE [LARGE SCALE GENOMIC DNA]</scope>
    <source>
        <strain evidence="2 3">DSM 17794</strain>
    </source>
</reference>